<reference evidence="1" key="1">
    <citation type="journal article" date="2023" name="G3 (Bethesda)">
        <title>A reference genome for the long-term kleptoplast-retaining sea slug Elysia crispata morphotype clarki.</title>
        <authorList>
            <person name="Eastman K.E."/>
            <person name="Pendleton A.L."/>
            <person name="Shaikh M.A."/>
            <person name="Suttiyut T."/>
            <person name="Ogas R."/>
            <person name="Tomko P."/>
            <person name="Gavelis G."/>
            <person name="Widhalm J.R."/>
            <person name="Wisecaver J.H."/>
        </authorList>
    </citation>
    <scope>NUCLEOTIDE SEQUENCE</scope>
    <source>
        <strain evidence="1">ECLA1</strain>
    </source>
</reference>
<comment type="caution">
    <text evidence="1">The sequence shown here is derived from an EMBL/GenBank/DDBJ whole genome shotgun (WGS) entry which is preliminary data.</text>
</comment>
<keyword evidence="2" id="KW-1185">Reference proteome</keyword>
<accession>A0AAE0Y137</accession>
<evidence type="ECO:0000313" key="2">
    <source>
        <dbReference type="Proteomes" id="UP001283361"/>
    </source>
</evidence>
<evidence type="ECO:0000313" key="1">
    <source>
        <dbReference type="EMBL" id="KAK3729240.1"/>
    </source>
</evidence>
<dbReference type="Proteomes" id="UP001283361">
    <property type="component" value="Unassembled WGS sequence"/>
</dbReference>
<protein>
    <submittedName>
        <fullName evidence="1">Uncharacterized protein</fullName>
    </submittedName>
</protein>
<proteinExistence type="predicted"/>
<organism evidence="1 2">
    <name type="scientific">Elysia crispata</name>
    <name type="common">lettuce slug</name>
    <dbReference type="NCBI Taxonomy" id="231223"/>
    <lineage>
        <taxon>Eukaryota</taxon>
        <taxon>Metazoa</taxon>
        <taxon>Spiralia</taxon>
        <taxon>Lophotrochozoa</taxon>
        <taxon>Mollusca</taxon>
        <taxon>Gastropoda</taxon>
        <taxon>Heterobranchia</taxon>
        <taxon>Euthyneura</taxon>
        <taxon>Panpulmonata</taxon>
        <taxon>Sacoglossa</taxon>
        <taxon>Placobranchoidea</taxon>
        <taxon>Plakobranchidae</taxon>
        <taxon>Elysia</taxon>
    </lineage>
</organism>
<dbReference type="AlphaFoldDB" id="A0AAE0Y137"/>
<gene>
    <name evidence="1" type="ORF">RRG08_008567</name>
</gene>
<dbReference type="EMBL" id="JAWDGP010007151">
    <property type="protein sequence ID" value="KAK3729240.1"/>
    <property type="molecule type" value="Genomic_DNA"/>
</dbReference>
<name>A0AAE0Y137_9GAST</name>
<sequence>MVSNKGWESGWRNGMKAKASCTDPSEIIRACSIWMGAPTFGPARLGKPYHPARFVACPESECYSNYYAPTRPFYTHIWV</sequence>